<dbReference type="Proteomes" id="UP000054740">
    <property type="component" value="Unassembled WGS sequence"/>
</dbReference>
<evidence type="ECO:0000313" key="1">
    <source>
        <dbReference type="EMBL" id="SAL33357.1"/>
    </source>
</evidence>
<dbReference type="EMBL" id="FCNY02000005">
    <property type="protein sequence ID" value="SAL33357.1"/>
    <property type="molecule type" value="Genomic_DNA"/>
</dbReference>
<sequence>MLLAFPVSPKMFKREWLTTHKWQKKVIVDVGFRVSSWGKVERRRSGRYHRNLLERGLSMAWLDRVRLRYLKDCLHDQRSYEESLIVQTEYSLGEQYQFAGRTEWI</sequence>
<organism evidence="1 2">
    <name type="scientific">Caballeronia cordobensis</name>
    <name type="common">Burkholderia cordobensis</name>
    <dbReference type="NCBI Taxonomy" id="1353886"/>
    <lineage>
        <taxon>Bacteria</taxon>
        <taxon>Pseudomonadati</taxon>
        <taxon>Pseudomonadota</taxon>
        <taxon>Betaproteobacteria</taxon>
        <taxon>Burkholderiales</taxon>
        <taxon>Burkholderiaceae</taxon>
        <taxon>Caballeronia</taxon>
    </lineage>
</organism>
<proteinExistence type="predicted"/>
<protein>
    <submittedName>
        <fullName evidence="1">Uncharacterized protein</fullName>
    </submittedName>
</protein>
<reference evidence="2" key="1">
    <citation type="submission" date="2016-01" db="EMBL/GenBank/DDBJ databases">
        <authorList>
            <person name="Peeters C."/>
        </authorList>
    </citation>
    <scope>NUCLEOTIDE SEQUENCE [LARGE SCALE GENOMIC DNA]</scope>
</reference>
<gene>
    <name evidence="1" type="ORF">AWB70_02210</name>
</gene>
<dbReference type="AlphaFoldDB" id="A0A158GNC3"/>
<keyword evidence="2" id="KW-1185">Reference proteome</keyword>
<accession>A0A158GNC3</accession>
<evidence type="ECO:0000313" key="2">
    <source>
        <dbReference type="Proteomes" id="UP000054740"/>
    </source>
</evidence>
<name>A0A158GNC3_CABCO</name>